<dbReference type="PROSITE" id="PS52016">
    <property type="entry name" value="TONB_DEPENDENT_REC_3"/>
    <property type="match status" value="1"/>
</dbReference>
<dbReference type="NCBIfam" id="TIGR04056">
    <property type="entry name" value="OMP_RagA_SusC"/>
    <property type="match status" value="1"/>
</dbReference>
<keyword evidence="3 8" id="KW-1134">Transmembrane beta strand</keyword>
<comment type="subcellular location">
    <subcellularLocation>
        <location evidence="1 8">Cell outer membrane</location>
        <topology evidence="1 8">Multi-pass membrane protein</topology>
    </subcellularLocation>
</comment>
<keyword evidence="10" id="KW-0732">Signal</keyword>
<evidence type="ECO:0000256" key="4">
    <source>
        <dbReference type="ARBA" id="ARBA00022692"/>
    </source>
</evidence>
<keyword evidence="2 8" id="KW-0813">Transport</keyword>
<protein>
    <submittedName>
        <fullName evidence="13">SusC/RagA family TonB-linked outer membrane protein</fullName>
    </submittedName>
</protein>
<evidence type="ECO:0000259" key="12">
    <source>
        <dbReference type="Pfam" id="PF07715"/>
    </source>
</evidence>
<keyword evidence="7 8" id="KW-0998">Cell outer membrane</keyword>
<dbReference type="Pfam" id="PF13715">
    <property type="entry name" value="CarbopepD_reg_2"/>
    <property type="match status" value="1"/>
</dbReference>
<evidence type="ECO:0000313" key="14">
    <source>
        <dbReference type="Proteomes" id="UP000600588"/>
    </source>
</evidence>
<dbReference type="InterPro" id="IPR008969">
    <property type="entry name" value="CarboxyPept-like_regulatory"/>
</dbReference>
<keyword evidence="14" id="KW-1185">Reference proteome</keyword>
<evidence type="ECO:0000256" key="1">
    <source>
        <dbReference type="ARBA" id="ARBA00004571"/>
    </source>
</evidence>
<evidence type="ECO:0000259" key="11">
    <source>
        <dbReference type="Pfam" id="PF00593"/>
    </source>
</evidence>
<comment type="similarity">
    <text evidence="8 9">Belongs to the TonB-dependent receptor family.</text>
</comment>
<dbReference type="Gene3D" id="2.40.170.20">
    <property type="entry name" value="TonB-dependent receptor, beta-barrel domain"/>
    <property type="match status" value="1"/>
</dbReference>
<dbReference type="Gene3D" id="2.170.130.10">
    <property type="entry name" value="TonB-dependent receptor, plug domain"/>
    <property type="match status" value="1"/>
</dbReference>
<dbReference type="InterPro" id="IPR023996">
    <property type="entry name" value="TonB-dep_OMP_SusC/RagA"/>
</dbReference>
<dbReference type="SUPFAM" id="SSF49464">
    <property type="entry name" value="Carboxypeptidase regulatory domain-like"/>
    <property type="match status" value="1"/>
</dbReference>
<name>A0A8J6QAF4_9FLAO</name>
<evidence type="ECO:0000256" key="3">
    <source>
        <dbReference type="ARBA" id="ARBA00022452"/>
    </source>
</evidence>
<evidence type="ECO:0000256" key="6">
    <source>
        <dbReference type="ARBA" id="ARBA00023136"/>
    </source>
</evidence>
<evidence type="ECO:0000313" key="13">
    <source>
        <dbReference type="EMBL" id="MBD0833397.1"/>
    </source>
</evidence>
<dbReference type="InterPro" id="IPR023997">
    <property type="entry name" value="TonB-dep_OMP_SusC/RagA_CS"/>
</dbReference>
<organism evidence="13 14">
    <name type="scientific">Aestuariibaculum sediminum</name>
    <dbReference type="NCBI Taxonomy" id="2770637"/>
    <lineage>
        <taxon>Bacteria</taxon>
        <taxon>Pseudomonadati</taxon>
        <taxon>Bacteroidota</taxon>
        <taxon>Flavobacteriia</taxon>
        <taxon>Flavobacteriales</taxon>
        <taxon>Flavobacteriaceae</taxon>
    </lineage>
</organism>
<evidence type="ECO:0000256" key="8">
    <source>
        <dbReference type="PROSITE-ProRule" id="PRU01360"/>
    </source>
</evidence>
<dbReference type="GO" id="GO:0009279">
    <property type="term" value="C:cell outer membrane"/>
    <property type="evidence" value="ECO:0007669"/>
    <property type="project" value="UniProtKB-SubCell"/>
</dbReference>
<dbReference type="NCBIfam" id="TIGR04057">
    <property type="entry name" value="SusC_RagA_signa"/>
    <property type="match status" value="1"/>
</dbReference>
<feature type="domain" description="TonB-dependent receptor plug" evidence="12">
    <location>
        <begin position="201"/>
        <end position="323"/>
    </location>
</feature>
<dbReference type="Pfam" id="PF00593">
    <property type="entry name" value="TonB_dep_Rec_b-barrel"/>
    <property type="match status" value="1"/>
</dbReference>
<dbReference type="AlphaFoldDB" id="A0A8J6QAF4"/>
<keyword evidence="4 8" id="KW-0812">Transmembrane</keyword>
<dbReference type="Proteomes" id="UP000600588">
    <property type="component" value="Unassembled WGS sequence"/>
</dbReference>
<proteinExistence type="inferred from homology"/>
<dbReference type="InterPro" id="IPR039426">
    <property type="entry name" value="TonB-dep_rcpt-like"/>
</dbReference>
<dbReference type="InterPro" id="IPR037066">
    <property type="entry name" value="Plug_dom_sf"/>
</dbReference>
<feature type="signal peptide" evidence="10">
    <location>
        <begin position="1"/>
        <end position="15"/>
    </location>
</feature>
<feature type="chain" id="PRO_5035226827" evidence="10">
    <location>
        <begin position="16"/>
        <end position="1103"/>
    </location>
</feature>
<evidence type="ECO:0000256" key="9">
    <source>
        <dbReference type="RuleBase" id="RU003357"/>
    </source>
</evidence>
<dbReference type="Pfam" id="PF07715">
    <property type="entry name" value="Plug"/>
    <property type="match status" value="1"/>
</dbReference>
<reference evidence="13 14" key="1">
    <citation type="submission" date="2020-09" db="EMBL/GenBank/DDBJ databases">
        <title>TT11 complete genome.</title>
        <authorList>
            <person name="Wu Z."/>
        </authorList>
    </citation>
    <scope>NUCLEOTIDE SEQUENCE [LARGE SCALE GENOMIC DNA]</scope>
    <source>
        <strain evidence="13 14">TT11</strain>
    </source>
</reference>
<dbReference type="InterPro" id="IPR036942">
    <property type="entry name" value="Beta-barrel_TonB_sf"/>
</dbReference>
<dbReference type="InterPro" id="IPR000531">
    <property type="entry name" value="Beta-barrel_TonB"/>
</dbReference>
<feature type="domain" description="TonB-dependent receptor-like beta-barrel" evidence="11">
    <location>
        <begin position="474"/>
        <end position="881"/>
    </location>
</feature>
<evidence type="ECO:0000256" key="2">
    <source>
        <dbReference type="ARBA" id="ARBA00022448"/>
    </source>
</evidence>
<evidence type="ECO:0000256" key="5">
    <source>
        <dbReference type="ARBA" id="ARBA00023077"/>
    </source>
</evidence>
<sequence>MMRLLTFLLCISSFAINPAKLISQNAKIKIEASESLTVDEVFKLIRNQTDYRFIYQEDLFSNAPKVYVKKGEIPVKDLLGQFLTNNNYIFELTENNTILIKDELSNQQKQFRVTGTISDMDGMPLMGVNVFVKGKASGSVSDMDGKFKVVASKGDVVVFSYIGYTTKEIVIDDQKVLNVVMESDVSELQEVVITGYYERKKESFTGAETTISGEELTALSGQNILKALAIAVPTFKLVENNEFGSDPNRLPDFQIRGSSSINTGTDLNSEFQNNPNMPTFILDGFEVSAEIIFDLDPNRVANVTVLRDAAATAIYGSRAANGVVIIETKRPKEGKMTVYYNTNLNLAAADLSDYNLMNAREKLEYENLAGLYNHPNVAVNEDRQEKYNEILTLVEQGVNTDWISIPVRKLGTTSAHSLSIEGGDEHFLYSFGVNSNNNVGALKGSDRSRNGMNIKLQHTREKMKFMNTTSFNSVKSYNSKYGSFASYTLLNPYFYPYDENGNIKRDLYVFNDGTRVANALYNSTLNIKNESEYTNFLNNFSFAWNVTDAFKVTSRIGINLKKGSSDNFLPGDHSSFVNSAVKGRYKKGSDKSFSYDGNIVLSYNKMFGESHLLNATGIYNISETKLDSYSITAENFPNANLDHISMGTQYQEGSSPSGNYEVQRLVGFVGNLNYSYDNRYVADFSVRSDASSVFGANDRWATFFSGGLGWNLHKENFLIDNDKVQLLKVRTSLGQTGGTKFNPYQSFMMFNYNDGSLDNLTYNGNLGAILIALGNPDLKWQINNKFNLGLDFGFFSNRLTGNFNYYNEISKNQLINVTLAPSVGFSTYTENLGKVKNEGIELSMRYAIMKPQSANNGLRWDVFVNVLHNKNSLLEINDALTAFNERQDELAGDEENPNTKPVVKYEEGRSINTIWAVKSLGIDPSSGQEIFVDRNGDITNDYRFSDQRALATRDPKLEGTFGTFLKYSNFELGAYFSYRLGGYLYNQTLVDKVENVNPNTNADRRVLYDRWKQPGDVALFKAISDRSRTFPSSRFIEKDNELRLASLNLAYDFKDNLTKKLGFNRLRAAIIANDVFRANTSRIERGTSYPFARYYSFNIQLSL</sequence>
<evidence type="ECO:0000256" key="7">
    <source>
        <dbReference type="ARBA" id="ARBA00023237"/>
    </source>
</evidence>
<keyword evidence="5 9" id="KW-0798">TonB box</keyword>
<dbReference type="InterPro" id="IPR012910">
    <property type="entry name" value="Plug_dom"/>
</dbReference>
<keyword evidence="6 8" id="KW-0472">Membrane</keyword>
<accession>A0A8J6QAF4</accession>
<dbReference type="EMBL" id="JACVXB010000008">
    <property type="protein sequence ID" value="MBD0833397.1"/>
    <property type="molecule type" value="Genomic_DNA"/>
</dbReference>
<comment type="caution">
    <text evidence="13">The sequence shown here is derived from an EMBL/GenBank/DDBJ whole genome shotgun (WGS) entry which is preliminary data.</text>
</comment>
<evidence type="ECO:0000256" key="10">
    <source>
        <dbReference type="SAM" id="SignalP"/>
    </source>
</evidence>
<dbReference type="SUPFAM" id="SSF56935">
    <property type="entry name" value="Porins"/>
    <property type="match status" value="1"/>
</dbReference>
<gene>
    <name evidence="13" type="ORF">ICJ83_14775</name>
</gene>